<evidence type="ECO:0000313" key="2">
    <source>
        <dbReference type="EMBL" id="ARB50832.1"/>
    </source>
</evidence>
<organism evidence="2">
    <name type="scientific">Trypanosoma brucei</name>
    <dbReference type="NCBI Taxonomy" id="5691"/>
    <lineage>
        <taxon>Eukaryota</taxon>
        <taxon>Discoba</taxon>
        <taxon>Euglenozoa</taxon>
        <taxon>Kinetoplastea</taxon>
        <taxon>Metakinetoplastina</taxon>
        <taxon>Trypanosomatida</taxon>
        <taxon>Trypanosomatidae</taxon>
        <taxon>Trypanosoma</taxon>
    </lineage>
</organism>
<name>A0A1V0FYC5_9TRYP</name>
<feature type="region of interest" description="Disordered" evidence="1">
    <location>
        <begin position="229"/>
        <end position="248"/>
    </location>
</feature>
<proteinExistence type="predicted"/>
<accession>A0A1V0FYC5</accession>
<dbReference type="VEuPathDB" id="TriTrypDB:Tb11.v5.0571"/>
<dbReference type="AlphaFoldDB" id="A0A1V0FYC5"/>
<reference evidence="2" key="1">
    <citation type="submission" date="2016-12" db="EMBL/GenBank/DDBJ databases">
        <title>Extending the VSGnome of Trypanosoma brucei strain TREU927.</title>
        <authorList>
            <person name="Cross G.A."/>
        </authorList>
    </citation>
    <scope>NUCLEOTIDE SEQUENCE</scope>
    <source>
        <strain evidence="2">Tb927.99.1615</strain>
    </source>
</reference>
<protein>
    <submittedName>
        <fullName evidence="2">Variant surface glycoprotein</fullName>
    </submittedName>
</protein>
<dbReference type="EMBL" id="KY404581">
    <property type="protein sequence ID" value="ARB50832.1"/>
    <property type="molecule type" value="Genomic_DNA"/>
</dbReference>
<sequence length="346" mass="37289">MSPQEAQHLFEQPNTELKDRSGKSIAKAINTALTKAFCSGALTGTADVPVCSDINNGQTKVAQRTTANAVKSIAFDMFCLCAVTNDHDSCAGGTNIAETVLDTDNPHANALQTLIGKCPKSGLESGLDEGITLALAAFLGKLGQLEDNQNKIGIGRTVDGNVCTGTSRACFKYTEQIKDSTTGLKQIAWIGHLLTTKKLFSEYKQQAAHKQLLIKDIDNLSKQAEHEYGRKQALEQTAGSPRAGTPWEGEQLSTKQECDKHHASPGNCTKVSCDYDAKNKKCKPKAGTGTGETTKEGAAPTVCARHQNQPDLKRKKQVTSKIAHGGRVKMVKMTKKRENAEMVVFL</sequence>
<dbReference type="VEuPathDB" id="TriTrypDB:Tb427_000118900"/>
<evidence type="ECO:0000256" key="1">
    <source>
        <dbReference type="SAM" id="MobiDB-lite"/>
    </source>
</evidence>